<dbReference type="EMBL" id="SNZR01000018">
    <property type="protein sequence ID" value="TDR85280.1"/>
    <property type="molecule type" value="Genomic_DNA"/>
</dbReference>
<proteinExistence type="predicted"/>
<dbReference type="RefSeq" id="WP_342636849.1">
    <property type="nucleotide sequence ID" value="NZ_SNZR01000018.1"/>
</dbReference>
<feature type="domain" description="DUF4350" evidence="2">
    <location>
        <begin position="45"/>
        <end position="230"/>
    </location>
</feature>
<dbReference type="Pfam" id="PF14258">
    <property type="entry name" value="DUF4350"/>
    <property type="match status" value="1"/>
</dbReference>
<dbReference type="InterPro" id="IPR025646">
    <property type="entry name" value="DUF4350"/>
</dbReference>
<accession>A0A4R7BIW7</accession>
<comment type="caution">
    <text evidence="3">The sequence shown here is derived from an EMBL/GenBank/DDBJ whole genome shotgun (WGS) entry which is preliminary data.</text>
</comment>
<evidence type="ECO:0000256" key="1">
    <source>
        <dbReference type="SAM" id="Phobius"/>
    </source>
</evidence>
<reference evidence="3 4" key="1">
    <citation type="submission" date="2019-03" db="EMBL/GenBank/DDBJ databases">
        <title>Genomic Encyclopedia of Type Strains, Phase IV (KMG-IV): sequencing the most valuable type-strain genomes for metagenomic binning, comparative biology and taxonomic classification.</title>
        <authorList>
            <person name="Goeker M."/>
        </authorList>
    </citation>
    <scope>NUCLEOTIDE SEQUENCE [LARGE SCALE GENOMIC DNA]</scope>
    <source>
        <strain evidence="3 4">DSM 25903</strain>
    </source>
</reference>
<sequence length="410" mass="43491">MGPVTFQPRVLAALSAAICALFAASLLLTGAGGRGETGLAFGANSYSRSAVGHLVFHDLLQELGHRTVRSEGQPLAMLGRNGVLILAEPSGSLADEESRNKLMTAGTILLVLPKWNVRPSRRQGDWIEAAELVPTLRAQAVFDAAVGGGTIVRAAPPASYRKAAAIADPSFRGEVQLIKGSKLTPLIAAPDGILLGEWRQGDRRIWVLADPDPIENHAIAKGGNAAFARDMIAALQAGRGGALVFDETIHGFRRPPPNLLKFLFEFPLNLVLVQMMAAVALLLWSAMGRFGAPQALPRPLESGRYALIANAGSLLDHAGHHAAILRRYVAMMLHDAGQALRAPPGLAGAALTAWISRAADARGIDTKPLEGLEPGGAGSRNLTSLLATAQALYRWRKDLPNGTSRRLDHH</sequence>
<evidence type="ECO:0000313" key="4">
    <source>
        <dbReference type="Proteomes" id="UP000295122"/>
    </source>
</evidence>
<keyword evidence="4" id="KW-1185">Reference proteome</keyword>
<feature type="transmembrane region" description="Helical" evidence="1">
    <location>
        <begin position="262"/>
        <end position="284"/>
    </location>
</feature>
<keyword evidence="1" id="KW-0472">Membrane</keyword>
<organism evidence="3 4">
    <name type="scientific">Enterovirga rhinocerotis</name>
    <dbReference type="NCBI Taxonomy" id="1339210"/>
    <lineage>
        <taxon>Bacteria</taxon>
        <taxon>Pseudomonadati</taxon>
        <taxon>Pseudomonadota</taxon>
        <taxon>Alphaproteobacteria</taxon>
        <taxon>Hyphomicrobiales</taxon>
        <taxon>Methylobacteriaceae</taxon>
        <taxon>Enterovirga</taxon>
    </lineage>
</organism>
<evidence type="ECO:0000313" key="3">
    <source>
        <dbReference type="EMBL" id="TDR85280.1"/>
    </source>
</evidence>
<evidence type="ECO:0000259" key="2">
    <source>
        <dbReference type="Pfam" id="PF14258"/>
    </source>
</evidence>
<name>A0A4R7BIW7_9HYPH</name>
<protein>
    <recommendedName>
        <fullName evidence="2">DUF4350 domain-containing protein</fullName>
    </recommendedName>
</protein>
<gene>
    <name evidence="3" type="ORF">EV668_4831</name>
</gene>
<keyword evidence="1" id="KW-1133">Transmembrane helix</keyword>
<dbReference type="Proteomes" id="UP000295122">
    <property type="component" value="Unassembled WGS sequence"/>
</dbReference>
<dbReference type="AlphaFoldDB" id="A0A4R7BIW7"/>
<keyword evidence="1" id="KW-0812">Transmembrane</keyword>